<keyword evidence="2" id="KW-1185">Reference proteome</keyword>
<evidence type="ECO:0000313" key="1">
    <source>
        <dbReference type="EMBL" id="KUF41317.1"/>
    </source>
</evidence>
<name>A0A0W7Z1P7_9BURK</name>
<organism evidence="1 2">
    <name type="scientific">Comamonas kerstersii</name>
    <dbReference type="NCBI Taxonomy" id="225992"/>
    <lineage>
        <taxon>Bacteria</taxon>
        <taxon>Pseudomonadati</taxon>
        <taxon>Pseudomonadota</taxon>
        <taxon>Betaproteobacteria</taxon>
        <taxon>Burkholderiales</taxon>
        <taxon>Comamonadaceae</taxon>
        <taxon>Comamonas</taxon>
    </lineage>
</organism>
<accession>A0A0W7Z1P7</accession>
<gene>
    <name evidence="1" type="ORF">AS359_14070</name>
</gene>
<dbReference type="EMBL" id="LPXH01000024">
    <property type="protein sequence ID" value="KUF41317.1"/>
    <property type="molecule type" value="Genomic_DNA"/>
</dbReference>
<dbReference type="Proteomes" id="UP000053300">
    <property type="component" value="Unassembled WGS sequence"/>
</dbReference>
<reference evidence="1 2" key="1">
    <citation type="submission" date="2015-12" db="EMBL/GenBank/DDBJ databases">
        <title>Complete genome sequence of a multi-drug resistant strain Acidovorax sp. 12322-1.</title>
        <authorList>
            <person name="Ming D."/>
            <person name="Wang M."/>
            <person name="Hu S."/>
            <person name="Zhou Y."/>
            <person name="Jiang T."/>
        </authorList>
    </citation>
    <scope>NUCLEOTIDE SEQUENCE [LARGE SCALE GENOMIC DNA]</scope>
    <source>
        <strain evidence="1 2">12322-1</strain>
    </source>
</reference>
<protein>
    <submittedName>
        <fullName evidence="1">Uncharacterized protein</fullName>
    </submittedName>
</protein>
<proteinExistence type="predicted"/>
<evidence type="ECO:0000313" key="2">
    <source>
        <dbReference type="Proteomes" id="UP000053300"/>
    </source>
</evidence>
<sequence length="72" mass="8073">MLHSLGSGLNVRVGSTRNSLIGVEKTMNLATVCTVKDASFEWFGVQWHIIKSLLERRMKQIGQRVKKSLSIS</sequence>
<dbReference type="AlphaFoldDB" id="A0A0W7Z1P7"/>
<comment type="caution">
    <text evidence="1">The sequence shown here is derived from an EMBL/GenBank/DDBJ whole genome shotgun (WGS) entry which is preliminary data.</text>
</comment>